<dbReference type="EMBL" id="CP096019">
    <property type="protein sequence ID" value="UPM42886.1"/>
    <property type="molecule type" value="Genomic_DNA"/>
</dbReference>
<dbReference type="InterPro" id="IPR050256">
    <property type="entry name" value="Glycosyltransferase_2"/>
</dbReference>
<feature type="domain" description="Glycosyltransferase 2-like" evidence="2">
    <location>
        <begin position="9"/>
        <end position="155"/>
    </location>
</feature>
<evidence type="ECO:0000313" key="3">
    <source>
        <dbReference type="EMBL" id="UPM42886.1"/>
    </source>
</evidence>
<keyword evidence="1" id="KW-0472">Membrane</keyword>
<dbReference type="CDD" id="cd04179">
    <property type="entry name" value="DPM_DPG-synthase_like"/>
    <property type="match status" value="1"/>
</dbReference>
<dbReference type="AlphaFoldDB" id="A0A8U0A1Y9"/>
<dbReference type="SUPFAM" id="SSF53448">
    <property type="entry name" value="Nucleotide-diphospho-sugar transferases"/>
    <property type="match status" value="1"/>
</dbReference>
<dbReference type="Gene3D" id="3.90.550.10">
    <property type="entry name" value="Spore Coat Polysaccharide Biosynthesis Protein SpsA, Chain A"/>
    <property type="match status" value="1"/>
</dbReference>
<dbReference type="RefSeq" id="WP_247993556.1">
    <property type="nucleotide sequence ID" value="NZ_CP096019.1"/>
</dbReference>
<name>A0A8U0A1Y9_9EURY</name>
<evidence type="ECO:0000313" key="4">
    <source>
        <dbReference type="Proteomes" id="UP000831768"/>
    </source>
</evidence>
<dbReference type="PANTHER" id="PTHR48090:SF7">
    <property type="entry name" value="RFBJ PROTEIN"/>
    <property type="match status" value="1"/>
</dbReference>
<keyword evidence="1" id="KW-1133">Transmembrane helix</keyword>
<dbReference type="InterPro" id="IPR001173">
    <property type="entry name" value="Glyco_trans_2-like"/>
</dbReference>
<proteinExistence type="predicted"/>
<keyword evidence="1" id="KW-0812">Transmembrane</keyword>
<sequence length="327" mass="36502">MYRDHTVGVVITAYNEEELVGDVIDSIPSFVDEVYAVDDCSTDNTWAEITEHVAVAPTDIPSFPVPDGGHRPESRIVPIRHEQNRGVGGAIKSGFREALDSGVDIVAVMDGDGQMDPDQLDRLLDPIVEGRASYAKGNRLAKRSHMASMSWFRLLGNVLLTILTRIASGYWRMRDPQNGYNAIDTTTLDRIPLSQLHDRYGFRNDVLIRLSAEGVTIADVAMPAVYGEEESGIHYTAFVPRMSWLLLGRFLWRLRAELRRNWLLSPSASESVSLLAGLVITARLRTRKRTPSWVAWLGTALSGLLIVFTMIEDRYANDGTITIEEDE</sequence>
<dbReference type="GeneID" id="71926414"/>
<evidence type="ECO:0000259" key="2">
    <source>
        <dbReference type="Pfam" id="PF00535"/>
    </source>
</evidence>
<dbReference type="InterPro" id="IPR029044">
    <property type="entry name" value="Nucleotide-diphossugar_trans"/>
</dbReference>
<protein>
    <submittedName>
        <fullName evidence="3">Glycosyltransferase family 2 protein</fullName>
    </submittedName>
</protein>
<dbReference type="Proteomes" id="UP000831768">
    <property type="component" value="Chromosome"/>
</dbReference>
<dbReference type="PANTHER" id="PTHR48090">
    <property type="entry name" value="UNDECAPRENYL-PHOSPHATE 4-DEOXY-4-FORMAMIDO-L-ARABINOSE TRANSFERASE-RELATED"/>
    <property type="match status" value="1"/>
</dbReference>
<keyword evidence="4" id="KW-1185">Reference proteome</keyword>
<gene>
    <name evidence="3" type="ORF">MW046_00165</name>
</gene>
<organism evidence="3 4">
    <name type="scientific">Halocatena salina</name>
    <dbReference type="NCBI Taxonomy" id="2934340"/>
    <lineage>
        <taxon>Archaea</taxon>
        <taxon>Methanobacteriati</taxon>
        <taxon>Methanobacteriota</taxon>
        <taxon>Stenosarchaea group</taxon>
        <taxon>Halobacteria</taxon>
        <taxon>Halobacteriales</taxon>
        <taxon>Natronomonadaceae</taxon>
        <taxon>Halocatena</taxon>
    </lineage>
</organism>
<dbReference type="KEGG" id="haad:MW046_00165"/>
<dbReference type="Pfam" id="PF00535">
    <property type="entry name" value="Glycos_transf_2"/>
    <property type="match status" value="1"/>
</dbReference>
<accession>A0A8U0A1Y9</accession>
<feature type="transmembrane region" description="Helical" evidence="1">
    <location>
        <begin position="293"/>
        <end position="311"/>
    </location>
</feature>
<evidence type="ECO:0000256" key="1">
    <source>
        <dbReference type="SAM" id="Phobius"/>
    </source>
</evidence>
<reference evidence="3" key="1">
    <citation type="submission" date="2022-04" db="EMBL/GenBank/DDBJ databases">
        <title>Halocatena sp. nov., isolated from a salt lake.</title>
        <authorList>
            <person name="Cui H.-L."/>
        </authorList>
    </citation>
    <scope>NUCLEOTIDE SEQUENCE</scope>
    <source>
        <strain evidence="3">AD-1</strain>
    </source>
</reference>
<feature type="transmembrane region" description="Helical" evidence="1">
    <location>
        <begin position="151"/>
        <end position="171"/>
    </location>
</feature>